<keyword evidence="3" id="KW-1185">Reference proteome</keyword>
<name>A0A8H7UNW9_9FUNG</name>
<feature type="region of interest" description="Disordered" evidence="1">
    <location>
        <begin position="168"/>
        <end position="194"/>
    </location>
</feature>
<reference evidence="2" key="1">
    <citation type="submission" date="2020-12" db="EMBL/GenBank/DDBJ databases">
        <title>Metabolic potential, ecology and presence of endohyphal bacteria is reflected in genomic diversity of Mucoromycotina.</title>
        <authorList>
            <person name="Muszewska A."/>
            <person name="Okrasinska A."/>
            <person name="Steczkiewicz K."/>
            <person name="Drgas O."/>
            <person name="Orlowska M."/>
            <person name="Perlinska-Lenart U."/>
            <person name="Aleksandrzak-Piekarczyk T."/>
            <person name="Szatraj K."/>
            <person name="Zielenkiewicz U."/>
            <person name="Pilsyk S."/>
            <person name="Malc E."/>
            <person name="Mieczkowski P."/>
            <person name="Kruszewska J.S."/>
            <person name="Biernat P."/>
            <person name="Pawlowska J."/>
        </authorList>
    </citation>
    <scope>NUCLEOTIDE SEQUENCE</scope>
    <source>
        <strain evidence="2">WA0000051536</strain>
    </source>
</reference>
<feature type="compositionally biased region" description="Polar residues" evidence="1">
    <location>
        <begin position="171"/>
        <end position="194"/>
    </location>
</feature>
<dbReference type="EMBL" id="JAEPRA010000004">
    <property type="protein sequence ID" value="KAG2186683.1"/>
    <property type="molecule type" value="Genomic_DNA"/>
</dbReference>
<evidence type="ECO:0000313" key="3">
    <source>
        <dbReference type="Proteomes" id="UP000612746"/>
    </source>
</evidence>
<dbReference type="AlphaFoldDB" id="A0A8H7UNW9"/>
<accession>A0A8H7UNW9</accession>
<dbReference type="OrthoDB" id="2250689at2759"/>
<evidence type="ECO:0000256" key="1">
    <source>
        <dbReference type="SAM" id="MobiDB-lite"/>
    </source>
</evidence>
<dbReference type="Proteomes" id="UP000612746">
    <property type="component" value="Unassembled WGS sequence"/>
</dbReference>
<proteinExistence type="predicted"/>
<comment type="caution">
    <text evidence="2">The sequence shown here is derived from an EMBL/GenBank/DDBJ whole genome shotgun (WGS) entry which is preliminary data.</text>
</comment>
<gene>
    <name evidence="2" type="ORF">INT44_002907</name>
</gene>
<sequence>MATPNVVYSRASRNAVVMLAGCTVDLYSIVTWQDKFPPYYTICREHEVKRHPFLVAQKRLNCYWSPLVVHVLGLLNNSDEAIRITIRKEIHTIILARYRLSPDVKSRLDTELPNEILLDYLNGNMEQWKHGRYIDVSDPAAGFPTVRKHVQCTITLDESSSSFMTVMPDTLGSQSDNTDGAPSHPTGSLGPTSRLSKVGQVKRLCQHAAQLRWNEASHQGGLDKTHTIRQAITGFARTISILFRTTRSVRYNNRNAQVLINQAPPDIIANGLRPDIVVIREKEVIMVDVVVTSQPLADSWTYLGSATGL</sequence>
<protein>
    <submittedName>
        <fullName evidence="2">Uncharacterized protein</fullName>
    </submittedName>
</protein>
<organism evidence="2 3">
    <name type="scientific">Umbelopsis vinacea</name>
    <dbReference type="NCBI Taxonomy" id="44442"/>
    <lineage>
        <taxon>Eukaryota</taxon>
        <taxon>Fungi</taxon>
        <taxon>Fungi incertae sedis</taxon>
        <taxon>Mucoromycota</taxon>
        <taxon>Mucoromycotina</taxon>
        <taxon>Umbelopsidomycetes</taxon>
        <taxon>Umbelopsidales</taxon>
        <taxon>Umbelopsidaceae</taxon>
        <taxon>Umbelopsis</taxon>
    </lineage>
</organism>
<evidence type="ECO:0000313" key="2">
    <source>
        <dbReference type="EMBL" id="KAG2186683.1"/>
    </source>
</evidence>